<dbReference type="NCBIfam" id="TIGR01613">
    <property type="entry name" value="primase_Cterm"/>
    <property type="match status" value="1"/>
</dbReference>
<keyword evidence="1" id="KW-0547">Nucleotide-binding</keyword>
<evidence type="ECO:0000256" key="3">
    <source>
        <dbReference type="ARBA" id="ARBA00022840"/>
    </source>
</evidence>
<dbReference type="PANTHER" id="PTHR35372:SF2">
    <property type="entry name" value="SF3 HELICASE DOMAIN-CONTAINING PROTEIN"/>
    <property type="match status" value="1"/>
</dbReference>
<protein>
    <recommendedName>
        <fullName evidence="4">SF3 helicase domain-containing protein</fullName>
    </recommendedName>
</protein>
<dbReference type="EMBL" id="CP036291">
    <property type="protein sequence ID" value="QDU86780.1"/>
    <property type="molecule type" value="Genomic_DNA"/>
</dbReference>
<dbReference type="OrthoDB" id="288091at2"/>
<dbReference type="InterPro" id="IPR045455">
    <property type="entry name" value="NrS-1_pol-like_helicase"/>
</dbReference>
<evidence type="ECO:0000256" key="2">
    <source>
        <dbReference type="ARBA" id="ARBA00022801"/>
    </source>
</evidence>
<keyword evidence="3" id="KW-0067">ATP-binding</keyword>
<reference evidence="5 6" key="1">
    <citation type="submission" date="2019-02" db="EMBL/GenBank/DDBJ databases">
        <title>Deep-cultivation of Planctomycetes and their phenomic and genomic characterization uncovers novel biology.</title>
        <authorList>
            <person name="Wiegand S."/>
            <person name="Jogler M."/>
            <person name="Boedeker C."/>
            <person name="Pinto D."/>
            <person name="Vollmers J."/>
            <person name="Rivas-Marin E."/>
            <person name="Kohn T."/>
            <person name="Peeters S.H."/>
            <person name="Heuer A."/>
            <person name="Rast P."/>
            <person name="Oberbeckmann S."/>
            <person name="Bunk B."/>
            <person name="Jeske O."/>
            <person name="Meyerdierks A."/>
            <person name="Storesund J.E."/>
            <person name="Kallscheuer N."/>
            <person name="Luecker S."/>
            <person name="Lage O.M."/>
            <person name="Pohl T."/>
            <person name="Merkel B.J."/>
            <person name="Hornburger P."/>
            <person name="Mueller R.-W."/>
            <person name="Bruemmer F."/>
            <person name="Labrenz M."/>
            <person name="Spormann A.M."/>
            <person name="Op den Camp H."/>
            <person name="Overmann J."/>
            <person name="Amann R."/>
            <person name="Jetten M.S.M."/>
            <person name="Mascher T."/>
            <person name="Medema M.H."/>
            <person name="Devos D.P."/>
            <person name="Kaster A.-K."/>
            <person name="Ovreas L."/>
            <person name="Rohde M."/>
            <person name="Galperin M.Y."/>
            <person name="Jogler C."/>
        </authorList>
    </citation>
    <scope>NUCLEOTIDE SEQUENCE [LARGE SCALE GENOMIC DNA]</scope>
    <source>
        <strain evidence="5 6">Pla175</strain>
    </source>
</reference>
<dbReference type="KEGG" id="pnd:Pla175_01310"/>
<dbReference type="AlphaFoldDB" id="A0A518D5P1"/>
<dbReference type="PROSITE" id="PS51206">
    <property type="entry name" value="SF3_HELICASE_1"/>
    <property type="match status" value="1"/>
</dbReference>
<dbReference type="SUPFAM" id="SSF52540">
    <property type="entry name" value="P-loop containing nucleoside triphosphate hydrolases"/>
    <property type="match status" value="1"/>
</dbReference>
<dbReference type="Gene3D" id="3.40.50.300">
    <property type="entry name" value="P-loop containing nucleotide triphosphate hydrolases"/>
    <property type="match status" value="1"/>
</dbReference>
<dbReference type="GO" id="GO:0005524">
    <property type="term" value="F:ATP binding"/>
    <property type="evidence" value="ECO:0007669"/>
    <property type="project" value="UniProtKB-KW"/>
</dbReference>
<organism evidence="5 6">
    <name type="scientific">Pirellulimonas nuda</name>
    <dbReference type="NCBI Taxonomy" id="2528009"/>
    <lineage>
        <taxon>Bacteria</taxon>
        <taxon>Pseudomonadati</taxon>
        <taxon>Planctomycetota</taxon>
        <taxon>Planctomycetia</taxon>
        <taxon>Pirellulales</taxon>
        <taxon>Lacipirellulaceae</taxon>
        <taxon>Pirellulimonas</taxon>
    </lineage>
</organism>
<accession>A0A518D5P1</accession>
<dbReference type="InterPro" id="IPR034154">
    <property type="entry name" value="TOPRIM_DnaG/twinkle"/>
</dbReference>
<dbReference type="CDD" id="cd01029">
    <property type="entry name" value="TOPRIM_primases"/>
    <property type="match status" value="1"/>
</dbReference>
<evidence type="ECO:0000259" key="4">
    <source>
        <dbReference type="PROSITE" id="PS51206"/>
    </source>
</evidence>
<sequence>MSPLDEAVTAFASERDRAAAEDRQPNRQLLPMHREELKKSGITAEAIFSAGVYTEHDTKQIAALLNRKSFPLSHSPAIVYPFLDAAGRPVLHRVKPIKLVGGAKYLQPSKTAVRAYVPPSVWPMLADPKVPLLITEGEKKALSAACAGFACVGLVGVEAWHKKGSSKLVPELEHVAWEGRDAFVVFDSDAASNPNVQRPERGLAGALLAHNAKARIVRLPSGEGGAKVGLDDFLVAHGSEALQELLDNAVPLSQADLGQAAGDESTGKTGKKDHRQAMKEFDAHDESINIIERCFTTDGAWNLYFWNGCWWRWSNGCYHATPQNELDARLYGFMNREFIGVRIAHVRELREQMRSKLLIESAMEQPEWLGQPPFECDPRDLVAMQDCAIYLPNLFVTGAEYRIPATPRLFTTSACDFKFEPSRPEPKCWLKFLESVFPDDPQSIDTLQEIFGYLLTPDTSQQKAFLIIGPTRSGKGTIARLLQKLIGTRNCCGPTLSSLTQPFGLQPLMNKSLAIISDARLNGRADQSVVLERILSISGEDSLTVDIKHLAPVTTKLPTRLLLMTNELPKVADASSAFVGRFIVLTMTQSFLGKEDRGLDQKLAEELPCIWWWAAAGWMRLRERGHFQQPDSSLETLRDLRDLTSAVGAFVREQCEMGVGYSIDIKDLFAAWRSWCGEQGRDHPGTRQSFGRDLNACSSLIRRKERRVGRSKVGYYEGIRLSC</sequence>
<gene>
    <name evidence="5" type="ORF">Pla175_01310</name>
</gene>
<dbReference type="InterPro" id="IPR024385">
    <property type="entry name" value="DUF3854"/>
</dbReference>
<proteinExistence type="predicted"/>
<keyword evidence="6" id="KW-1185">Reference proteome</keyword>
<dbReference type="PANTHER" id="PTHR35372">
    <property type="entry name" value="ATP BINDING PROTEIN-RELATED"/>
    <property type="match status" value="1"/>
</dbReference>
<dbReference type="Pfam" id="PF12965">
    <property type="entry name" value="DUF3854"/>
    <property type="match status" value="1"/>
</dbReference>
<dbReference type="InterPro" id="IPR051620">
    <property type="entry name" value="ORF904-like_C"/>
</dbReference>
<dbReference type="Pfam" id="PF19263">
    <property type="entry name" value="DUF5906"/>
    <property type="match status" value="1"/>
</dbReference>
<dbReference type="InterPro" id="IPR027417">
    <property type="entry name" value="P-loop_NTPase"/>
</dbReference>
<dbReference type="Proteomes" id="UP000317429">
    <property type="component" value="Chromosome"/>
</dbReference>
<evidence type="ECO:0000313" key="5">
    <source>
        <dbReference type="EMBL" id="QDU86780.1"/>
    </source>
</evidence>
<dbReference type="Gene3D" id="3.40.1360.10">
    <property type="match status" value="1"/>
</dbReference>
<evidence type="ECO:0000313" key="6">
    <source>
        <dbReference type="Proteomes" id="UP000317429"/>
    </source>
</evidence>
<keyword evidence="2" id="KW-0378">Hydrolase</keyword>
<dbReference type="InterPro" id="IPR006500">
    <property type="entry name" value="Helicase_put_C_phage/plasmid"/>
</dbReference>
<evidence type="ECO:0000256" key="1">
    <source>
        <dbReference type="ARBA" id="ARBA00022741"/>
    </source>
</evidence>
<feature type="domain" description="SF3 helicase" evidence="4">
    <location>
        <begin position="442"/>
        <end position="600"/>
    </location>
</feature>
<dbReference type="GO" id="GO:0016787">
    <property type="term" value="F:hydrolase activity"/>
    <property type="evidence" value="ECO:0007669"/>
    <property type="project" value="UniProtKB-KW"/>
</dbReference>
<dbReference type="InterPro" id="IPR014015">
    <property type="entry name" value="Helicase_SF3_DNA-vir"/>
</dbReference>
<name>A0A518D5P1_9BACT</name>